<evidence type="ECO:0000313" key="3">
    <source>
        <dbReference type="Proteomes" id="UP001449225"/>
    </source>
</evidence>
<feature type="transmembrane region" description="Helical" evidence="1">
    <location>
        <begin position="132"/>
        <end position="150"/>
    </location>
</feature>
<evidence type="ECO:0000256" key="1">
    <source>
        <dbReference type="SAM" id="Phobius"/>
    </source>
</evidence>
<evidence type="ECO:0000313" key="2">
    <source>
        <dbReference type="EMBL" id="MEM5537473.1"/>
    </source>
</evidence>
<protein>
    <submittedName>
        <fullName evidence="2">Paraquat-inducible protein A</fullName>
    </submittedName>
</protein>
<accession>A0ABU9TUT3</accession>
<keyword evidence="1" id="KW-0472">Membrane</keyword>
<keyword evidence="1" id="KW-1133">Transmembrane helix</keyword>
<feature type="transmembrane region" description="Helical" evidence="1">
    <location>
        <begin position="104"/>
        <end position="126"/>
    </location>
</feature>
<dbReference type="EMBL" id="JBBMRA010000015">
    <property type="protein sequence ID" value="MEM5537473.1"/>
    <property type="molecule type" value="Genomic_DNA"/>
</dbReference>
<comment type="caution">
    <text evidence="2">The sequence shown here is derived from an EMBL/GenBank/DDBJ whole genome shotgun (WGS) entry which is preliminary data.</text>
</comment>
<dbReference type="Pfam" id="PF04403">
    <property type="entry name" value="PqiA"/>
    <property type="match status" value="1"/>
</dbReference>
<proteinExistence type="predicted"/>
<dbReference type="RefSeq" id="WP_342854821.1">
    <property type="nucleotide sequence ID" value="NZ_JBBMRA010000015.1"/>
</dbReference>
<name>A0ABU9TUT3_9GAMM</name>
<reference evidence="2 3" key="1">
    <citation type="submission" date="2024-03" db="EMBL/GenBank/DDBJ databases">
        <title>Community enrichment and isolation of bacterial strains for fucoidan degradation.</title>
        <authorList>
            <person name="Sichert A."/>
        </authorList>
    </citation>
    <scope>NUCLEOTIDE SEQUENCE [LARGE SCALE GENOMIC DNA]</scope>
    <source>
        <strain evidence="2 3">AS76</strain>
    </source>
</reference>
<dbReference type="Proteomes" id="UP001449225">
    <property type="component" value="Unassembled WGS sequence"/>
</dbReference>
<organism evidence="2 3">
    <name type="scientific">Neptuniibacter pectenicola</name>
    <dbReference type="NCBI Taxonomy" id="1806669"/>
    <lineage>
        <taxon>Bacteria</taxon>
        <taxon>Pseudomonadati</taxon>
        <taxon>Pseudomonadota</taxon>
        <taxon>Gammaproteobacteria</taxon>
        <taxon>Oceanospirillales</taxon>
        <taxon>Oceanospirillaceae</taxon>
        <taxon>Neptuniibacter</taxon>
    </lineage>
</organism>
<dbReference type="InterPro" id="IPR007498">
    <property type="entry name" value="PqiA-like"/>
</dbReference>
<feature type="transmembrane region" description="Helical" evidence="1">
    <location>
        <begin position="59"/>
        <end position="84"/>
    </location>
</feature>
<gene>
    <name evidence="2" type="ORF">WNY58_13840</name>
</gene>
<keyword evidence="3" id="KW-1185">Reference proteome</keyword>
<keyword evidence="1" id="KW-0812">Transmembrane</keyword>
<sequence>MQPTRPQNILFLRLLLLLATLLLLVGLFSPMLTMSQFYFFESSFSVMGGLASLITEGQYFIAIVIFTFSIIAPIAKVAFLFVSLRPERACSPKQKHYLRLMHDYGRWAMLDVFVVAVLIMTVKLGAVASIEVHWGLYVFACAVMLIMYLTHKVVNLFKA</sequence>